<dbReference type="EMBL" id="LSRQ01002222">
    <property type="protein sequence ID" value="OAY74959.1"/>
    <property type="molecule type" value="Genomic_DNA"/>
</dbReference>
<evidence type="ECO:0000256" key="3">
    <source>
        <dbReference type="HAMAP-Rule" id="MF_03167"/>
    </source>
</evidence>
<dbReference type="STRING" id="4615.A0A199VCY5"/>
<dbReference type="InterPro" id="IPR023192">
    <property type="entry name" value="TGS-like_dom_sf"/>
</dbReference>
<evidence type="ECO:0000256" key="4">
    <source>
        <dbReference type="SAM" id="Coils"/>
    </source>
</evidence>
<dbReference type="PANTHER" id="PTHR23305:SF11">
    <property type="entry name" value="OBG-LIKE ATPASE 1"/>
    <property type="match status" value="1"/>
</dbReference>
<feature type="coiled-coil region" evidence="4">
    <location>
        <begin position="187"/>
        <end position="214"/>
    </location>
</feature>
<dbReference type="InterPro" id="IPR012676">
    <property type="entry name" value="TGS-like"/>
</dbReference>
<dbReference type="InterPro" id="IPR041706">
    <property type="entry name" value="YchF_N"/>
</dbReference>
<dbReference type="Proteomes" id="UP000092600">
    <property type="component" value="Unassembled WGS sequence"/>
</dbReference>
<comment type="subcellular location">
    <subcellularLocation>
        <location evidence="3">Cytoplasm</location>
    </subcellularLocation>
</comment>
<dbReference type="FunFam" id="1.10.150.300:FF:000001">
    <property type="entry name" value="Ribosome-binding ATPase YchF"/>
    <property type="match status" value="1"/>
</dbReference>
<dbReference type="InterPro" id="IPR004396">
    <property type="entry name" value="ATPase_YchF/OLA1"/>
</dbReference>
<comment type="caution">
    <text evidence="7">The sequence shown here is derived from an EMBL/GenBank/DDBJ whole genome shotgun (WGS) entry which is preliminary data.</text>
</comment>
<organism evidence="7 8">
    <name type="scientific">Ananas comosus</name>
    <name type="common">Pineapple</name>
    <name type="synonym">Ananas ananas</name>
    <dbReference type="NCBI Taxonomy" id="4615"/>
    <lineage>
        <taxon>Eukaryota</taxon>
        <taxon>Viridiplantae</taxon>
        <taxon>Streptophyta</taxon>
        <taxon>Embryophyta</taxon>
        <taxon>Tracheophyta</taxon>
        <taxon>Spermatophyta</taxon>
        <taxon>Magnoliopsida</taxon>
        <taxon>Liliopsida</taxon>
        <taxon>Poales</taxon>
        <taxon>Bromeliaceae</taxon>
        <taxon>Bromelioideae</taxon>
        <taxon>Ananas</taxon>
    </lineage>
</organism>
<dbReference type="HAMAP" id="MF_00944">
    <property type="entry name" value="YchF_OLA1_ATPase"/>
    <property type="match status" value="1"/>
</dbReference>
<evidence type="ECO:0000256" key="2">
    <source>
        <dbReference type="ARBA" id="ARBA00022840"/>
    </source>
</evidence>
<dbReference type="Gene3D" id="3.10.20.30">
    <property type="match status" value="2"/>
</dbReference>
<feature type="domain" description="TGS" evidence="6">
    <location>
        <begin position="374"/>
        <end position="457"/>
    </location>
</feature>
<dbReference type="GO" id="GO:0005525">
    <property type="term" value="F:GTP binding"/>
    <property type="evidence" value="ECO:0007669"/>
    <property type="project" value="InterPro"/>
</dbReference>
<accession>A0A199VCY5</accession>
<keyword evidence="3" id="KW-0378">Hydrolase</keyword>
<evidence type="ECO:0000313" key="8">
    <source>
        <dbReference type="Proteomes" id="UP000092600"/>
    </source>
</evidence>
<comment type="function">
    <text evidence="3">Hydrolyzes ATP, and can also hydrolyze GTP with lower efficiency. Has lower affinity for GTP.</text>
</comment>
<dbReference type="PANTHER" id="PTHR23305">
    <property type="entry name" value="OBG GTPASE FAMILY"/>
    <property type="match status" value="1"/>
</dbReference>
<dbReference type="Pfam" id="PF01926">
    <property type="entry name" value="MMR_HSR1"/>
    <property type="match status" value="1"/>
</dbReference>
<dbReference type="GO" id="GO:0005737">
    <property type="term" value="C:cytoplasm"/>
    <property type="evidence" value="ECO:0007669"/>
    <property type="project" value="UniProtKB-SubCell"/>
</dbReference>
<sequence length="465" mass="52903">MPPKAAKSKEAVTERSILGRFSSHLKIGIVGLPNVGKSTLFNTLTKLSIPAENFPFCTIEPNEARVNVPDERFDWLCQLYKPKSEVSAFLEIHDIAGLVRGAHEGQGLGNNFLSHIRAVDGIFHVLRAFEDQEIIHVDDSVDPVRDLETIGEELRLKALSNLINKLQFCIEGFLEARPISILCSKDLEFMDRRLEDLEKSMKRSNDKQLKIEHELCERVKAWLHEGKDVRLGDWKAADVEILNTFQLLTAKPVVYLVNMNERDYQRKKNKFLPKIHAWVQEHGGEPIIPFSCVLEKKLVDMPEDEAAKYCEENKLQRQVSLGLFMLFSEKLNFRELLYSIKRLLGIRNNKLELLQAKKLNAIPKIIKTGFAAINLIYFFTAGPDEVKCWQIRRQTKAPQAAGAIHTDFEKGFICAEVMKFEDLKDLGSEAAVKAAGKYRQEGKTYIVQDGDIIFFKFNVSGGGKK</sequence>
<proteinExistence type="inferred from homology"/>
<dbReference type="InterPro" id="IPR013029">
    <property type="entry name" value="YchF_C"/>
</dbReference>
<dbReference type="InterPro" id="IPR031167">
    <property type="entry name" value="G_OBG"/>
</dbReference>
<dbReference type="InterPro" id="IPR004095">
    <property type="entry name" value="TGS"/>
</dbReference>
<reference evidence="7 8" key="1">
    <citation type="journal article" date="2016" name="DNA Res.">
        <title>The draft genome of MD-2 pineapple using hybrid error correction of long reads.</title>
        <authorList>
            <person name="Redwan R.M."/>
            <person name="Saidin A."/>
            <person name="Kumar S.V."/>
        </authorList>
    </citation>
    <scope>NUCLEOTIDE SEQUENCE [LARGE SCALE GENOMIC DNA]</scope>
    <source>
        <strain evidence="8">cv. MD2</strain>
        <tissue evidence="7">Leaf</tissue>
    </source>
</reference>
<feature type="domain" description="OBG-type G" evidence="5">
    <location>
        <begin position="25"/>
        <end position="310"/>
    </location>
</feature>
<dbReference type="GO" id="GO:0043023">
    <property type="term" value="F:ribosomal large subunit binding"/>
    <property type="evidence" value="ECO:0007669"/>
    <property type="project" value="UniProtKB-UniRule"/>
</dbReference>
<dbReference type="Pfam" id="PF06071">
    <property type="entry name" value="YchF-GTPase_C"/>
    <property type="match status" value="1"/>
</dbReference>
<dbReference type="InterPro" id="IPR006073">
    <property type="entry name" value="GTP-bd"/>
</dbReference>
<dbReference type="PROSITE" id="PS51880">
    <property type="entry name" value="TGS"/>
    <property type="match status" value="1"/>
</dbReference>
<evidence type="ECO:0000313" key="7">
    <source>
        <dbReference type="EMBL" id="OAY74959.1"/>
    </source>
</evidence>
<dbReference type="SUPFAM" id="SSF52540">
    <property type="entry name" value="P-loop containing nucleoside triphosphate hydrolases"/>
    <property type="match status" value="1"/>
</dbReference>
<evidence type="ECO:0000259" key="5">
    <source>
        <dbReference type="PROSITE" id="PS51710"/>
    </source>
</evidence>
<dbReference type="AlphaFoldDB" id="A0A199VCY5"/>
<dbReference type="Gene3D" id="3.40.50.300">
    <property type="entry name" value="P-loop containing nucleotide triphosphate hydrolases"/>
    <property type="match status" value="3"/>
</dbReference>
<comment type="subunit">
    <text evidence="3">Monomer.</text>
</comment>
<dbReference type="FunFam" id="3.10.20.30:FF:000001">
    <property type="entry name" value="Ribosome-binding ATPase YchF"/>
    <property type="match status" value="1"/>
</dbReference>
<keyword evidence="4" id="KW-0175">Coiled coil</keyword>
<keyword evidence="2 3" id="KW-0067">ATP-binding</keyword>
<keyword evidence="3" id="KW-0963">Cytoplasm</keyword>
<gene>
    <name evidence="7" type="ORF">ACMD2_00668</name>
</gene>
<dbReference type="PRINTS" id="PR00326">
    <property type="entry name" value="GTP1OBG"/>
</dbReference>
<dbReference type="Gene3D" id="1.10.150.300">
    <property type="entry name" value="TGS-like domain"/>
    <property type="match status" value="2"/>
</dbReference>
<dbReference type="InterPro" id="IPR012675">
    <property type="entry name" value="Beta-grasp_dom_sf"/>
</dbReference>
<evidence type="ECO:0000259" key="6">
    <source>
        <dbReference type="PROSITE" id="PS51880"/>
    </source>
</evidence>
<dbReference type="GO" id="GO:0016887">
    <property type="term" value="F:ATP hydrolysis activity"/>
    <property type="evidence" value="ECO:0007669"/>
    <property type="project" value="UniProtKB-UniRule"/>
</dbReference>
<keyword evidence="1 3" id="KW-0547">Nucleotide-binding</keyword>
<comment type="similarity">
    <text evidence="3">Belongs to the TRAFAC class OBG-HflX-like GTPase superfamily. OBG GTPase family. YchF/OLA1 subfamily.</text>
</comment>
<dbReference type="PROSITE" id="PS51710">
    <property type="entry name" value="G_OBG"/>
    <property type="match status" value="1"/>
</dbReference>
<dbReference type="GO" id="GO:0005524">
    <property type="term" value="F:ATP binding"/>
    <property type="evidence" value="ECO:0007669"/>
    <property type="project" value="UniProtKB-UniRule"/>
</dbReference>
<dbReference type="InterPro" id="IPR027417">
    <property type="entry name" value="P-loop_NTPase"/>
</dbReference>
<feature type="binding site" evidence="3">
    <location>
        <position position="259"/>
    </location>
    <ligand>
        <name>ATP</name>
        <dbReference type="ChEBI" id="CHEBI:30616"/>
    </ligand>
</feature>
<dbReference type="CDD" id="cd01900">
    <property type="entry name" value="YchF"/>
    <property type="match status" value="1"/>
</dbReference>
<feature type="binding site" evidence="3">
    <location>
        <begin position="34"/>
        <end position="39"/>
    </location>
    <ligand>
        <name>ATP</name>
        <dbReference type="ChEBI" id="CHEBI:30616"/>
    </ligand>
</feature>
<name>A0A199VCY5_ANACO</name>
<dbReference type="CDD" id="cd04867">
    <property type="entry name" value="TGS_YchF_OLA1"/>
    <property type="match status" value="1"/>
</dbReference>
<protein>
    <recommendedName>
        <fullName evidence="3">Obg-like ATPase 1</fullName>
    </recommendedName>
</protein>
<evidence type="ECO:0000256" key="1">
    <source>
        <dbReference type="ARBA" id="ARBA00022741"/>
    </source>
</evidence>
<dbReference type="SUPFAM" id="SSF81271">
    <property type="entry name" value="TGS-like"/>
    <property type="match status" value="1"/>
</dbReference>